<gene>
    <name evidence="1" type="ORF">DNTS_013745</name>
</gene>
<dbReference type="EMBL" id="SRMA01025313">
    <property type="protein sequence ID" value="TRY96231.1"/>
    <property type="molecule type" value="Genomic_DNA"/>
</dbReference>
<evidence type="ECO:0000313" key="2">
    <source>
        <dbReference type="Proteomes" id="UP000316079"/>
    </source>
</evidence>
<keyword evidence="2" id="KW-1185">Reference proteome</keyword>
<sequence length="62" mass="7136">MHHLQHHIVFFFQDHYCTVLVEHKERVVNAAWMPPCEFLPRAPRDSRIASDAVQGNAVVKGV</sequence>
<organism evidence="1 2">
    <name type="scientific">Danionella cerebrum</name>
    <dbReference type="NCBI Taxonomy" id="2873325"/>
    <lineage>
        <taxon>Eukaryota</taxon>
        <taxon>Metazoa</taxon>
        <taxon>Chordata</taxon>
        <taxon>Craniata</taxon>
        <taxon>Vertebrata</taxon>
        <taxon>Euteleostomi</taxon>
        <taxon>Actinopterygii</taxon>
        <taxon>Neopterygii</taxon>
        <taxon>Teleostei</taxon>
        <taxon>Ostariophysi</taxon>
        <taxon>Cypriniformes</taxon>
        <taxon>Danionidae</taxon>
        <taxon>Danioninae</taxon>
        <taxon>Danionella</taxon>
    </lineage>
</organism>
<proteinExistence type="predicted"/>
<name>A0A553R235_9TELE</name>
<protein>
    <submittedName>
        <fullName evidence="1">Uncharacterized protein</fullName>
    </submittedName>
</protein>
<comment type="caution">
    <text evidence="1">The sequence shown here is derived from an EMBL/GenBank/DDBJ whole genome shotgun (WGS) entry which is preliminary data.</text>
</comment>
<dbReference type="Proteomes" id="UP000316079">
    <property type="component" value="Unassembled WGS sequence"/>
</dbReference>
<evidence type="ECO:0000313" key="1">
    <source>
        <dbReference type="EMBL" id="TRY96231.1"/>
    </source>
</evidence>
<accession>A0A553R235</accession>
<reference evidence="1 2" key="1">
    <citation type="journal article" date="2019" name="Sci. Data">
        <title>Hybrid genome assembly and annotation of Danionella translucida.</title>
        <authorList>
            <person name="Kadobianskyi M."/>
            <person name="Schulze L."/>
            <person name="Schuelke M."/>
            <person name="Judkewitz B."/>
        </authorList>
    </citation>
    <scope>NUCLEOTIDE SEQUENCE [LARGE SCALE GENOMIC DNA]</scope>
    <source>
        <strain evidence="1 2">Bolton</strain>
    </source>
</reference>
<dbReference type="AlphaFoldDB" id="A0A553R235"/>